<sequence length="193" mass="21442">MNGKVHGAAGMALSSFVLTIHPQNPVVTTAAIIGSAFLAILSDVDHAGSSISQLPGFNLVSRILSLILKHRGFTHSLAAVVLLFIILKQNDFKPILIWIWVGAFFSHIFLDLFNEQGVQLLWPLPYKIALLPGMISVSSQPYSLVQTVLFQTFFWLSAIFSIHTFMTISLGYSQLKFAGEFWFQYVAPYIPII</sequence>
<feature type="transmembrane region" description="Helical" evidence="1">
    <location>
        <begin position="95"/>
        <end position="113"/>
    </location>
</feature>
<name>A0ABY1KEI7_9BACL</name>
<dbReference type="InterPro" id="IPR007404">
    <property type="entry name" value="YdjM-like"/>
</dbReference>
<proteinExistence type="predicted"/>
<protein>
    <submittedName>
        <fullName evidence="2">Inner membrane protein</fullName>
    </submittedName>
</protein>
<keyword evidence="1" id="KW-1133">Transmembrane helix</keyword>
<dbReference type="Pfam" id="PF04307">
    <property type="entry name" value="YdjM"/>
    <property type="match status" value="1"/>
</dbReference>
<evidence type="ECO:0000313" key="2">
    <source>
        <dbReference type="EMBL" id="SIR71546.1"/>
    </source>
</evidence>
<evidence type="ECO:0000313" key="3">
    <source>
        <dbReference type="Proteomes" id="UP000186666"/>
    </source>
</evidence>
<keyword evidence="3" id="KW-1185">Reference proteome</keyword>
<dbReference type="RefSeq" id="WP_068591240.1">
    <property type="nucleotide sequence ID" value="NZ_FTNK01000042.1"/>
</dbReference>
<keyword evidence="1" id="KW-0812">Transmembrane</keyword>
<gene>
    <name evidence="2" type="ORF">SAMN05421578_1424</name>
</gene>
<accession>A0ABY1KEI7</accession>
<evidence type="ECO:0000256" key="1">
    <source>
        <dbReference type="SAM" id="Phobius"/>
    </source>
</evidence>
<reference evidence="2 3" key="1">
    <citation type="submission" date="2017-01" db="EMBL/GenBank/DDBJ databases">
        <authorList>
            <person name="Varghese N."/>
            <person name="Submissions S."/>
        </authorList>
    </citation>
    <scope>NUCLEOTIDE SEQUENCE [LARGE SCALE GENOMIC DNA]</scope>
    <source>
        <strain evidence="2 3">ATCC 23464</strain>
    </source>
</reference>
<comment type="caution">
    <text evidence="2">The sequence shown here is derived from an EMBL/GenBank/DDBJ whole genome shotgun (WGS) entry which is preliminary data.</text>
</comment>
<feature type="transmembrane region" description="Helical" evidence="1">
    <location>
        <begin position="152"/>
        <end position="172"/>
    </location>
</feature>
<dbReference type="PANTHER" id="PTHR35531">
    <property type="entry name" value="INNER MEMBRANE PROTEIN YBCI-RELATED"/>
    <property type="match status" value="1"/>
</dbReference>
<keyword evidence="1" id="KW-0472">Membrane</keyword>
<feature type="transmembrane region" description="Helical" evidence="1">
    <location>
        <begin position="72"/>
        <end position="89"/>
    </location>
</feature>
<organism evidence="2 3">
    <name type="scientific">Paenibacillus macquariensis</name>
    <dbReference type="NCBI Taxonomy" id="948756"/>
    <lineage>
        <taxon>Bacteria</taxon>
        <taxon>Bacillati</taxon>
        <taxon>Bacillota</taxon>
        <taxon>Bacilli</taxon>
        <taxon>Bacillales</taxon>
        <taxon>Paenibacillaceae</taxon>
        <taxon>Paenibacillus</taxon>
    </lineage>
</organism>
<dbReference type="EMBL" id="FTNK01000042">
    <property type="protein sequence ID" value="SIR71546.1"/>
    <property type="molecule type" value="Genomic_DNA"/>
</dbReference>
<dbReference type="Proteomes" id="UP000186666">
    <property type="component" value="Unassembled WGS sequence"/>
</dbReference>
<dbReference type="PANTHER" id="PTHR35531:SF1">
    <property type="entry name" value="INNER MEMBRANE PROTEIN YBCI-RELATED"/>
    <property type="match status" value="1"/>
</dbReference>